<keyword evidence="2" id="KW-1185">Reference proteome</keyword>
<dbReference type="Proteomes" id="UP000321577">
    <property type="component" value="Unassembled WGS sequence"/>
</dbReference>
<accession>A0A512MHC9</accession>
<reference evidence="1 2" key="1">
    <citation type="submission" date="2019-07" db="EMBL/GenBank/DDBJ databases">
        <title>Whole genome shotgun sequence of Brevifollis gellanilyticus NBRC 108608.</title>
        <authorList>
            <person name="Hosoyama A."/>
            <person name="Uohara A."/>
            <person name="Ohji S."/>
            <person name="Ichikawa N."/>
        </authorList>
    </citation>
    <scope>NUCLEOTIDE SEQUENCE [LARGE SCALE GENOMIC DNA]</scope>
    <source>
        <strain evidence="1 2">NBRC 108608</strain>
    </source>
</reference>
<name>A0A512MHC9_9BACT</name>
<evidence type="ECO:0000313" key="2">
    <source>
        <dbReference type="Proteomes" id="UP000321577"/>
    </source>
</evidence>
<gene>
    <name evidence="1" type="ORF">BGE01nite_54270</name>
</gene>
<protein>
    <submittedName>
        <fullName evidence="1">Uncharacterized protein</fullName>
    </submittedName>
</protein>
<sequence length="91" mass="9889">MPLSPALKKRAADFLQRTIPAELEPNYVSGSIAEIVISLCAQGESLDPELGEMAEMAVGDYDTVIAEAQAPELKTYYTDCQQLVRDIVQAS</sequence>
<dbReference type="AlphaFoldDB" id="A0A512MHC9"/>
<comment type="caution">
    <text evidence="1">The sequence shown here is derived from an EMBL/GenBank/DDBJ whole genome shotgun (WGS) entry which is preliminary data.</text>
</comment>
<organism evidence="1 2">
    <name type="scientific">Brevifollis gellanilyticus</name>
    <dbReference type="NCBI Taxonomy" id="748831"/>
    <lineage>
        <taxon>Bacteria</taxon>
        <taxon>Pseudomonadati</taxon>
        <taxon>Verrucomicrobiota</taxon>
        <taxon>Verrucomicrobiia</taxon>
        <taxon>Verrucomicrobiales</taxon>
        <taxon>Verrucomicrobiaceae</taxon>
    </lineage>
</organism>
<evidence type="ECO:0000313" key="1">
    <source>
        <dbReference type="EMBL" id="GEP46136.1"/>
    </source>
</evidence>
<dbReference type="EMBL" id="BKAG01000072">
    <property type="protein sequence ID" value="GEP46136.1"/>
    <property type="molecule type" value="Genomic_DNA"/>
</dbReference>
<proteinExistence type="predicted"/>
<dbReference type="RefSeq" id="WP_146855725.1">
    <property type="nucleotide sequence ID" value="NZ_BKAG01000072.1"/>
</dbReference>